<feature type="region of interest" description="Disordered" evidence="1">
    <location>
        <begin position="596"/>
        <end position="615"/>
    </location>
</feature>
<dbReference type="EMBL" id="PJQD01000021">
    <property type="protein sequence ID" value="POY74780.1"/>
    <property type="molecule type" value="Genomic_DNA"/>
</dbReference>
<feature type="region of interest" description="Disordered" evidence="1">
    <location>
        <begin position="248"/>
        <end position="304"/>
    </location>
</feature>
<feature type="region of interest" description="Disordered" evidence="1">
    <location>
        <begin position="321"/>
        <end position="471"/>
    </location>
</feature>
<feature type="compositionally biased region" description="Polar residues" evidence="1">
    <location>
        <begin position="197"/>
        <end position="206"/>
    </location>
</feature>
<feature type="region of interest" description="Disordered" evidence="1">
    <location>
        <begin position="1"/>
        <end position="211"/>
    </location>
</feature>
<dbReference type="Proteomes" id="UP000237144">
    <property type="component" value="Unassembled WGS sequence"/>
</dbReference>
<sequence>MQRGEPPAASAPAGEAQSSAAPLHRDEPSRRAHEDDDMVRSLAKPLPPTPASAMPSRRPGPRKRERALAASLTGRVAERGHSEASTWASSPFLVTRSSRDQCDVVVPPRGPVAAPAPHGETSSQELDAPLPTEPASRQQSHRRRSLSVPDLRARGRQQRQELPPVPFRSQSRARSIRSLVPPSLRSRKDPGSSSSSPCQHRTNGTPKSRYRVTGGFYASLMTPRPDVFLAGASSASEADSDISSEPDLIIQMPNSSSPAPSRPLRFVETRNRLRPCSSDDEAERSSMQRVLREMDESQAERAAWSDSAIRGVAYSLSARLAERDARRARRRLRQSSGEVRPRTRSRTASRRAAGGATDSETDSAPSWRADKGLFSRRTTPRRTPGRGRRSVTTQPLVLPRGPADSVPQESPPVPTSFQPFHFPGPRSSRSTSARASEDGPRTSLSQSLRRFARRPDSKVRASHSMSTLNEGAPRHVLGRPIRHVRQAASTSTTHSLPFAPPFTNAKGYWNDSLGECSGEAISTPQRFGSPGRKASVVSQNAFLTLPPHLHHLLRTPVDSGVPQSRPTADSFEQPFASPSARQAAELALLLAERLGEDSPASPQQTPQPARCPRSHPFAKAADLDTAPVDPMDAADALEHESTPRSISSDLPVFEDLSNLFWKPGATRSSSPTPRAQRPAPNPVQQQPWPATSFGRVYLGDSYQGDPFTTSRDPDSPQPSKHSHESFLVFGRDEVGGDSDSHGCVSPSSFIDLDYDFDPHLFALKRASVLSAEQQHEPQANAIRSSTGSRIERLSIDSRFFLSPSQPLASPYMSSDASRNSTLNGRLEDFPAPPSSLPHAFSETSHEGGSATRSAAMNIVPDRDEEQRNKRGPGRMDSRLAGGHPADLEGTARRSTGSAESAWFADSPGSE</sequence>
<protein>
    <submittedName>
        <fullName evidence="2">Uncharacterized protein</fullName>
    </submittedName>
</protein>
<feature type="compositionally biased region" description="Basic and acidic residues" evidence="1">
    <location>
        <begin position="283"/>
        <end position="299"/>
    </location>
</feature>
<feature type="compositionally biased region" description="Basic and acidic residues" evidence="1">
    <location>
        <begin position="860"/>
        <end position="877"/>
    </location>
</feature>
<feature type="compositionally biased region" description="Low complexity" evidence="1">
    <location>
        <begin position="1"/>
        <end position="22"/>
    </location>
</feature>
<feature type="compositionally biased region" description="Low complexity" evidence="1">
    <location>
        <begin position="596"/>
        <end position="608"/>
    </location>
</feature>
<accession>A0A2S5BDD6</accession>
<dbReference type="OrthoDB" id="10663423at2759"/>
<evidence type="ECO:0000256" key="1">
    <source>
        <dbReference type="SAM" id="MobiDB-lite"/>
    </source>
</evidence>
<name>A0A2S5BDD6_9BASI</name>
<organism evidence="2 3">
    <name type="scientific">Rhodotorula taiwanensis</name>
    <dbReference type="NCBI Taxonomy" id="741276"/>
    <lineage>
        <taxon>Eukaryota</taxon>
        <taxon>Fungi</taxon>
        <taxon>Dikarya</taxon>
        <taxon>Basidiomycota</taxon>
        <taxon>Pucciniomycotina</taxon>
        <taxon>Microbotryomycetes</taxon>
        <taxon>Sporidiobolales</taxon>
        <taxon>Sporidiobolaceae</taxon>
        <taxon>Rhodotorula</taxon>
    </lineage>
</organism>
<dbReference type="AlphaFoldDB" id="A0A2S5BDD6"/>
<feature type="compositionally biased region" description="Low complexity" evidence="1">
    <location>
        <begin position="104"/>
        <end position="117"/>
    </location>
</feature>
<feature type="region of interest" description="Disordered" evidence="1">
    <location>
        <begin position="663"/>
        <end position="723"/>
    </location>
</feature>
<feature type="compositionally biased region" description="Polar residues" evidence="1">
    <location>
        <begin position="804"/>
        <end position="823"/>
    </location>
</feature>
<proteinExistence type="predicted"/>
<evidence type="ECO:0000313" key="3">
    <source>
        <dbReference type="Proteomes" id="UP000237144"/>
    </source>
</evidence>
<gene>
    <name evidence="2" type="ORF">BMF94_2053</name>
</gene>
<feature type="compositionally biased region" description="Basic residues" evidence="1">
    <location>
        <begin position="378"/>
        <end position="389"/>
    </location>
</feature>
<reference evidence="2 3" key="1">
    <citation type="journal article" date="2018" name="Front. Microbiol.">
        <title>Prospects for Fungal Bioremediation of Acidic Radioactive Waste Sites: Characterization and Genome Sequence of Rhodotorula taiwanensis MD1149.</title>
        <authorList>
            <person name="Tkavc R."/>
            <person name="Matrosova V.Y."/>
            <person name="Grichenko O.E."/>
            <person name="Gostincar C."/>
            <person name="Volpe R.P."/>
            <person name="Klimenkova P."/>
            <person name="Gaidamakova E.K."/>
            <person name="Zhou C.E."/>
            <person name="Stewart B.J."/>
            <person name="Lyman M.G."/>
            <person name="Malfatti S.A."/>
            <person name="Rubinfeld B."/>
            <person name="Courtot M."/>
            <person name="Singh J."/>
            <person name="Dalgard C.L."/>
            <person name="Hamilton T."/>
            <person name="Frey K.G."/>
            <person name="Gunde-Cimerman N."/>
            <person name="Dugan L."/>
            <person name="Daly M.J."/>
        </authorList>
    </citation>
    <scope>NUCLEOTIDE SEQUENCE [LARGE SCALE GENOMIC DNA]</scope>
    <source>
        <strain evidence="2 3">MD1149</strain>
    </source>
</reference>
<feature type="region of interest" description="Disordered" evidence="1">
    <location>
        <begin position="804"/>
        <end position="910"/>
    </location>
</feature>
<comment type="caution">
    <text evidence="2">The sequence shown here is derived from an EMBL/GenBank/DDBJ whole genome shotgun (WGS) entry which is preliminary data.</text>
</comment>
<keyword evidence="3" id="KW-1185">Reference proteome</keyword>
<evidence type="ECO:0000313" key="2">
    <source>
        <dbReference type="EMBL" id="POY74780.1"/>
    </source>
</evidence>
<feature type="compositionally biased region" description="Basic and acidic residues" evidence="1">
    <location>
        <begin position="23"/>
        <end position="34"/>
    </location>
</feature>